<dbReference type="OrthoDB" id="4504376at2759"/>
<keyword evidence="2" id="KW-1133">Transmembrane helix</keyword>
<feature type="transmembrane region" description="Helical" evidence="2">
    <location>
        <begin position="18"/>
        <end position="39"/>
    </location>
</feature>
<feature type="region of interest" description="Disordered" evidence="1">
    <location>
        <begin position="68"/>
        <end position="97"/>
    </location>
</feature>
<proteinExistence type="predicted"/>
<keyword evidence="4" id="KW-1185">Reference proteome</keyword>
<feature type="compositionally biased region" description="Basic and acidic residues" evidence="1">
    <location>
        <begin position="68"/>
        <end position="88"/>
    </location>
</feature>
<evidence type="ECO:0000256" key="2">
    <source>
        <dbReference type="SAM" id="Phobius"/>
    </source>
</evidence>
<comment type="caution">
    <text evidence="3">The sequence shown here is derived from an EMBL/GenBank/DDBJ whole genome shotgun (WGS) entry which is preliminary data.</text>
</comment>
<keyword evidence="2" id="KW-0812">Transmembrane</keyword>
<gene>
    <name evidence="3" type="ORF">P174DRAFT_450571</name>
</gene>
<protein>
    <submittedName>
        <fullName evidence="3">Uncharacterized protein</fullName>
    </submittedName>
</protein>
<dbReference type="VEuPathDB" id="FungiDB:P174DRAFT_450571"/>
<keyword evidence="2" id="KW-0472">Membrane</keyword>
<organism evidence="3 4">
    <name type="scientific">Aspergillus novofumigatus (strain IBT 16806)</name>
    <dbReference type="NCBI Taxonomy" id="1392255"/>
    <lineage>
        <taxon>Eukaryota</taxon>
        <taxon>Fungi</taxon>
        <taxon>Dikarya</taxon>
        <taxon>Ascomycota</taxon>
        <taxon>Pezizomycotina</taxon>
        <taxon>Eurotiomycetes</taxon>
        <taxon>Eurotiomycetidae</taxon>
        <taxon>Eurotiales</taxon>
        <taxon>Aspergillaceae</taxon>
        <taxon>Aspergillus</taxon>
        <taxon>Aspergillus subgen. Fumigati</taxon>
    </lineage>
</organism>
<sequence>MADYIEFGGVHVDFNTNIIMIAMFLCVLAKIILSSPLLAQLVRNRYGETCVCPVVNHFHYNYDHHHDHDHDHGHNHNHNHNHDQDHDHHLRHREVRR</sequence>
<accession>A0A2I1C7H5</accession>
<reference evidence="4" key="1">
    <citation type="journal article" date="2018" name="Proc. Natl. Acad. Sci. U.S.A.">
        <title>Linking secondary metabolites to gene clusters through genome sequencing of six diverse Aspergillus species.</title>
        <authorList>
            <person name="Kaerboelling I."/>
            <person name="Vesth T.C."/>
            <person name="Frisvad J.C."/>
            <person name="Nybo J.L."/>
            <person name="Theobald S."/>
            <person name="Kuo A."/>
            <person name="Bowyer P."/>
            <person name="Matsuda Y."/>
            <person name="Mondo S."/>
            <person name="Lyhne E.K."/>
            <person name="Kogle M.E."/>
            <person name="Clum A."/>
            <person name="Lipzen A."/>
            <person name="Salamov A."/>
            <person name="Ngan C.Y."/>
            <person name="Daum C."/>
            <person name="Chiniquy J."/>
            <person name="Barry K."/>
            <person name="LaButti K."/>
            <person name="Haridas S."/>
            <person name="Simmons B.A."/>
            <person name="Magnuson J.K."/>
            <person name="Mortensen U.H."/>
            <person name="Larsen T.O."/>
            <person name="Grigoriev I.V."/>
            <person name="Baker S.E."/>
            <person name="Andersen M.R."/>
        </authorList>
    </citation>
    <scope>NUCLEOTIDE SEQUENCE [LARGE SCALE GENOMIC DNA]</scope>
    <source>
        <strain evidence="4">IBT 16806</strain>
    </source>
</reference>
<dbReference type="Proteomes" id="UP000234474">
    <property type="component" value="Unassembled WGS sequence"/>
</dbReference>
<dbReference type="AlphaFoldDB" id="A0A2I1C7H5"/>
<name>A0A2I1C7H5_ASPN1</name>
<evidence type="ECO:0000313" key="3">
    <source>
        <dbReference type="EMBL" id="PKX93590.1"/>
    </source>
</evidence>
<evidence type="ECO:0000256" key="1">
    <source>
        <dbReference type="SAM" id="MobiDB-lite"/>
    </source>
</evidence>
<dbReference type="RefSeq" id="XP_024682185.1">
    <property type="nucleotide sequence ID" value="XM_024828950.1"/>
</dbReference>
<dbReference type="EMBL" id="MSZS01000004">
    <property type="protein sequence ID" value="PKX93590.1"/>
    <property type="molecule type" value="Genomic_DNA"/>
</dbReference>
<evidence type="ECO:0000313" key="4">
    <source>
        <dbReference type="Proteomes" id="UP000234474"/>
    </source>
</evidence>
<dbReference type="GeneID" id="36536276"/>